<name>A0A835SG95_9CHLO</name>
<feature type="compositionally biased region" description="Low complexity" evidence="1">
    <location>
        <begin position="187"/>
        <end position="201"/>
    </location>
</feature>
<feature type="compositionally biased region" description="Acidic residues" evidence="1">
    <location>
        <begin position="151"/>
        <end position="163"/>
    </location>
</feature>
<comment type="caution">
    <text evidence="2">The sequence shown here is derived from an EMBL/GenBank/DDBJ whole genome shotgun (WGS) entry which is preliminary data.</text>
</comment>
<feature type="compositionally biased region" description="Basic residues" evidence="1">
    <location>
        <begin position="251"/>
        <end position="262"/>
    </location>
</feature>
<organism evidence="2 3">
    <name type="scientific">Chlamydomonas schloesseri</name>
    <dbReference type="NCBI Taxonomy" id="2026947"/>
    <lineage>
        <taxon>Eukaryota</taxon>
        <taxon>Viridiplantae</taxon>
        <taxon>Chlorophyta</taxon>
        <taxon>core chlorophytes</taxon>
        <taxon>Chlorophyceae</taxon>
        <taxon>CS clade</taxon>
        <taxon>Chlamydomonadales</taxon>
        <taxon>Chlamydomonadaceae</taxon>
        <taxon>Chlamydomonas</taxon>
    </lineage>
</organism>
<evidence type="ECO:0000313" key="2">
    <source>
        <dbReference type="EMBL" id="KAG2426429.1"/>
    </source>
</evidence>
<keyword evidence="3" id="KW-1185">Reference proteome</keyword>
<evidence type="ECO:0000313" key="3">
    <source>
        <dbReference type="Proteomes" id="UP000613740"/>
    </source>
</evidence>
<dbReference type="EMBL" id="JAEHOD010000106">
    <property type="protein sequence ID" value="KAG2426429.1"/>
    <property type="molecule type" value="Genomic_DNA"/>
</dbReference>
<sequence>MRRGDARGAGGGPADTGGDVEVVASGNALCVVSGWLGMTEEEALAEAGPAAASTAPVPARRQQFLGLGAKYLPHHKAVETATALDNKLRRRLERGLAARQEAEEEEALAHRGGKRPRQAGPEPGRDKLGRGGLLSSQRAGGGGGGKRAAQEADEEDEDDEEEEVERKGAAPVKTRTHGAVHGGLSGGAAHAAAANRPTGPGAAAGAGDGGAERHAVAAAGMVARSGAPAAPVSSKAAREALLLAPVGNSNSKKKKKKQKLRS</sequence>
<dbReference type="OrthoDB" id="512267at2759"/>
<accession>A0A835SG95</accession>
<evidence type="ECO:0000256" key="1">
    <source>
        <dbReference type="SAM" id="MobiDB-lite"/>
    </source>
</evidence>
<dbReference type="Proteomes" id="UP000613740">
    <property type="component" value="Unassembled WGS sequence"/>
</dbReference>
<gene>
    <name evidence="2" type="ORF">HYH02_014788</name>
</gene>
<reference evidence="2" key="1">
    <citation type="journal article" date="2020" name="bioRxiv">
        <title>Comparative genomics of Chlamydomonas.</title>
        <authorList>
            <person name="Craig R.J."/>
            <person name="Hasan A.R."/>
            <person name="Ness R.W."/>
            <person name="Keightley P.D."/>
        </authorList>
    </citation>
    <scope>NUCLEOTIDE SEQUENCE</scope>
    <source>
        <strain evidence="2">CCAP 11/173</strain>
    </source>
</reference>
<protein>
    <submittedName>
        <fullName evidence="2">Uncharacterized protein</fullName>
    </submittedName>
</protein>
<feature type="region of interest" description="Disordered" evidence="1">
    <location>
        <begin position="241"/>
        <end position="262"/>
    </location>
</feature>
<dbReference type="AlphaFoldDB" id="A0A835SG95"/>
<feature type="region of interest" description="Disordered" evidence="1">
    <location>
        <begin position="99"/>
        <end position="212"/>
    </location>
</feature>
<proteinExistence type="predicted"/>